<gene>
    <name evidence="1" type="ORF">N781_04365</name>
</gene>
<dbReference type="RefSeq" id="WP_026800840.1">
    <property type="nucleotide sequence ID" value="NZ_AULI01000010.1"/>
</dbReference>
<comment type="caution">
    <text evidence="1">The sequence shown here is derived from an EMBL/GenBank/DDBJ whole genome shotgun (WGS) entry which is preliminary data.</text>
</comment>
<dbReference type="eggNOG" id="COG2834">
    <property type="taxonomic scope" value="Bacteria"/>
</dbReference>
<keyword evidence="2" id="KW-1185">Reference proteome</keyword>
<name>A0A0A5GH93_9BACI</name>
<organism evidence="1 2">
    <name type="scientific">Pontibacillus halophilus JSM 076056 = DSM 19796</name>
    <dbReference type="NCBI Taxonomy" id="1385510"/>
    <lineage>
        <taxon>Bacteria</taxon>
        <taxon>Bacillati</taxon>
        <taxon>Bacillota</taxon>
        <taxon>Bacilli</taxon>
        <taxon>Bacillales</taxon>
        <taxon>Bacillaceae</taxon>
        <taxon>Pontibacillus</taxon>
    </lineage>
</organism>
<protein>
    <recommendedName>
        <fullName evidence="3">DUF4367 domain-containing protein</fullName>
    </recommendedName>
</protein>
<dbReference type="EMBL" id="AVPE01000010">
    <property type="protein sequence ID" value="KGX91399.1"/>
    <property type="molecule type" value="Genomic_DNA"/>
</dbReference>
<dbReference type="STRING" id="1385510.GCA_000425205_02507"/>
<dbReference type="AlphaFoldDB" id="A0A0A5GH93"/>
<evidence type="ECO:0008006" key="3">
    <source>
        <dbReference type="Google" id="ProtNLM"/>
    </source>
</evidence>
<sequence>MRMFIRILGLTLLFLIPSNFIIESAPDGFYKWDTSDVQEQLNDYPHSIHWPDYLPIQTSNTLVEPVSKANDDIQLTTFSDENHVLSIQISTEQQESLRGESPILIDQRIPGGYVDNGFSKTLTWKQGDLYYELTYRSMGESSRDETVSKDKLIQTALAFMDHTK</sequence>
<dbReference type="Proteomes" id="UP000030528">
    <property type="component" value="Unassembled WGS sequence"/>
</dbReference>
<accession>A0A0A5GH93</accession>
<dbReference type="OrthoDB" id="2971753at2"/>
<evidence type="ECO:0000313" key="1">
    <source>
        <dbReference type="EMBL" id="KGX91399.1"/>
    </source>
</evidence>
<evidence type="ECO:0000313" key="2">
    <source>
        <dbReference type="Proteomes" id="UP000030528"/>
    </source>
</evidence>
<reference evidence="1 2" key="1">
    <citation type="submission" date="2013-08" db="EMBL/GenBank/DDBJ databases">
        <authorList>
            <person name="Huang J."/>
            <person name="Wang G."/>
        </authorList>
    </citation>
    <scope>NUCLEOTIDE SEQUENCE [LARGE SCALE GENOMIC DNA]</scope>
    <source>
        <strain evidence="1 2">JSM 076056</strain>
    </source>
</reference>
<proteinExistence type="predicted"/>